<organism evidence="2 3">
    <name type="scientific">Oncorhynchus mykiss</name>
    <name type="common">Rainbow trout</name>
    <name type="synonym">Salmo gairdneri</name>
    <dbReference type="NCBI Taxonomy" id="8022"/>
    <lineage>
        <taxon>Eukaryota</taxon>
        <taxon>Metazoa</taxon>
        <taxon>Chordata</taxon>
        <taxon>Craniata</taxon>
        <taxon>Vertebrata</taxon>
        <taxon>Euteleostomi</taxon>
        <taxon>Actinopterygii</taxon>
        <taxon>Neopterygii</taxon>
        <taxon>Teleostei</taxon>
        <taxon>Protacanthopterygii</taxon>
        <taxon>Salmoniformes</taxon>
        <taxon>Salmonidae</taxon>
        <taxon>Salmoninae</taxon>
        <taxon>Oncorhynchus</taxon>
    </lineage>
</organism>
<feature type="region of interest" description="Disordered" evidence="1">
    <location>
        <begin position="22"/>
        <end position="169"/>
    </location>
</feature>
<reference evidence="2" key="2">
    <citation type="submission" date="2014-03" db="EMBL/GenBank/DDBJ databases">
        <authorList>
            <person name="Genoscope - CEA"/>
        </authorList>
    </citation>
    <scope>NUCLEOTIDE SEQUENCE</scope>
</reference>
<feature type="compositionally biased region" description="Low complexity" evidence="1">
    <location>
        <begin position="52"/>
        <end position="64"/>
    </location>
</feature>
<evidence type="ECO:0000313" key="2">
    <source>
        <dbReference type="EMBL" id="CDR10071.1"/>
    </source>
</evidence>
<name>A0A060ZW74_ONCMY</name>
<protein>
    <submittedName>
        <fullName evidence="2">Uncharacterized protein</fullName>
    </submittedName>
</protein>
<evidence type="ECO:0000313" key="3">
    <source>
        <dbReference type="Proteomes" id="UP000193380"/>
    </source>
</evidence>
<evidence type="ECO:0000256" key="1">
    <source>
        <dbReference type="SAM" id="MobiDB-lite"/>
    </source>
</evidence>
<dbReference type="AlphaFoldDB" id="A0A060ZW74"/>
<sequence length="231" mass="24523">MVITIFSCYCFSVSLWEMDPDNLSQSQPQPENPSGLAEVLTPTPAVVPGTEAPASDPSASAPAPQLSIPVRPRRPQRTPRIEGSVDVCDPKPDPPETNQDRSTTHDAPAGASHPKPLQPDAAKPHGGHGGATETTLKAGPKVPGHPPGARSPISMRAASVPQPPSSRPIPPHLNPHAQRAFSVVGTADTQSQVVEDFRVHLVTWNVAVPCRQMTSLLCWGCTLEMETQTCI</sequence>
<proteinExistence type="predicted"/>
<gene>
    <name evidence="2" type="ORF">GSONMT00053069001</name>
</gene>
<dbReference type="PaxDb" id="8022-A0A060ZW74"/>
<accession>A0A060ZW74</accession>
<dbReference type="EMBL" id="FR971140">
    <property type="protein sequence ID" value="CDR10071.1"/>
    <property type="molecule type" value="Genomic_DNA"/>
</dbReference>
<dbReference type="STRING" id="8022.A0A060ZW74"/>
<feature type="compositionally biased region" description="Basic and acidic residues" evidence="1">
    <location>
        <begin position="88"/>
        <end position="104"/>
    </location>
</feature>
<dbReference type="Proteomes" id="UP000193380">
    <property type="component" value="Unassembled WGS sequence"/>
</dbReference>
<reference evidence="2" key="1">
    <citation type="journal article" date="2014" name="Nat. Commun.">
        <title>The rainbow trout genome provides novel insights into evolution after whole-genome duplication in vertebrates.</title>
        <authorList>
            <person name="Berthelot C."/>
            <person name="Brunet F."/>
            <person name="Chalopin D."/>
            <person name="Juanchich A."/>
            <person name="Bernard M."/>
            <person name="Noel B."/>
            <person name="Bento P."/>
            <person name="Da Silva C."/>
            <person name="Labadie K."/>
            <person name="Alberti A."/>
            <person name="Aury J.M."/>
            <person name="Louis A."/>
            <person name="Dehais P."/>
            <person name="Bardou P."/>
            <person name="Montfort J."/>
            <person name="Klopp C."/>
            <person name="Cabau C."/>
            <person name="Gaspin C."/>
            <person name="Thorgaard G.H."/>
            <person name="Boussaha M."/>
            <person name="Quillet E."/>
            <person name="Guyomard R."/>
            <person name="Galiana D."/>
            <person name="Bobe J."/>
            <person name="Volff J.N."/>
            <person name="Genet C."/>
            <person name="Wincker P."/>
            <person name="Jaillon O."/>
            <person name="Roest Crollius H."/>
            <person name="Guiguen Y."/>
        </authorList>
    </citation>
    <scope>NUCLEOTIDE SEQUENCE [LARGE SCALE GENOMIC DNA]</scope>
</reference>